<proteinExistence type="predicted"/>
<evidence type="ECO:0000256" key="1">
    <source>
        <dbReference type="SAM" id="SignalP"/>
    </source>
</evidence>
<sequence>MLLLVLTCSCSMAREVAQDALGQPERPRNFIVLFDGAGQDKNITTEGFRDVWPFTSVAEIFWAACGASADERECHQKGPDGREQYVRYWSGPGTEAKTAYREQHEQGKCITEVLEENYWKAMSDKLVKPVAEKLAEYTDTLSFMTGLRVTEHVFQALEYLMKHGMTANDRLYIIGFSRSGVQSRLLQGILATYGLPADGSDMRRLRNEFCLL</sequence>
<dbReference type="EMBL" id="CDMY01000438">
    <property type="protein sequence ID" value="CEM12894.1"/>
    <property type="molecule type" value="Genomic_DNA"/>
</dbReference>
<keyword evidence="1" id="KW-0732">Signal</keyword>
<dbReference type="PANTHER" id="PTHR33840:SF1">
    <property type="entry name" value="TLE1 PHOSPHOLIPASE DOMAIN-CONTAINING PROTEIN"/>
    <property type="match status" value="1"/>
</dbReference>
<dbReference type="Proteomes" id="UP000041254">
    <property type="component" value="Unassembled WGS sequence"/>
</dbReference>
<evidence type="ECO:0000313" key="3">
    <source>
        <dbReference type="EMBL" id="CEM12894.1"/>
    </source>
</evidence>
<reference evidence="3 4" key="1">
    <citation type="submission" date="2014-11" db="EMBL/GenBank/DDBJ databases">
        <authorList>
            <person name="Zhu J."/>
            <person name="Qi W."/>
            <person name="Song R."/>
        </authorList>
    </citation>
    <scope>NUCLEOTIDE SEQUENCE [LARGE SCALE GENOMIC DNA]</scope>
</reference>
<keyword evidence="4" id="KW-1185">Reference proteome</keyword>
<evidence type="ECO:0000259" key="2">
    <source>
        <dbReference type="Pfam" id="PF09994"/>
    </source>
</evidence>
<gene>
    <name evidence="3" type="ORF">Vbra_15484</name>
</gene>
<dbReference type="OrthoDB" id="538223at2759"/>
<feature type="domain" description="T6SS Phospholipase effector Tle1-like catalytic" evidence="2">
    <location>
        <begin position="28"/>
        <end position="197"/>
    </location>
</feature>
<protein>
    <recommendedName>
        <fullName evidence="2">T6SS Phospholipase effector Tle1-like catalytic domain-containing protein</fullName>
    </recommendedName>
</protein>
<name>A0A0G4FHA9_VITBC</name>
<dbReference type="AlphaFoldDB" id="A0A0G4FHA9"/>
<evidence type="ECO:0000313" key="4">
    <source>
        <dbReference type="Proteomes" id="UP000041254"/>
    </source>
</evidence>
<dbReference type="PhylomeDB" id="A0A0G4FHA9"/>
<dbReference type="InParanoid" id="A0A0G4FHA9"/>
<dbReference type="VEuPathDB" id="CryptoDB:Vbra_15484"/>
<dbReference type="PANTHER" id="PTHR33840">
    <property type="match status" value="1"/>
</dbReference>
<dbReference type="Pfam" id="PF09994">
    <property type="entry name" value="T6SS_Tle1-like_cat"/>
    <property type="match status" value="1"/>
</dbReference>
<dbReference type="InterPro" id="IPR018712">
    <property type="entry name" value="Tle1-like_cat"/>
</dbReference>
<feature type="chain" id="PRO_5005188627" description="T6SS Phospholipase effector Tle1-like catalytic domain-containing protein" evidence="1">
    <location>
        <begin position="19"/>
        <end position="212"/>
    </location>
</feature>
<accession>A0A0G4FHA9</accession>
<feature type="signal peptide" evidence="1">
    <location>
        <begin position="1"/>
        <end position="18"/>
    </location>
</feature>
<organism evidence="3 4">
    <name type="scientific">Vitrella brassicaformis (strain CCMP3155)</name>
    <dbReference type="NCBI Taxonomy" id="1169540"/>
    <lineage>
        <taxon>Eukaryota</taxon>
        <taxon>Sar</taxon>
        <taxon>Alveolata</taxon>
        <taxon>Colpodellida</taxon>
        <taxon>Vitrellaceae</taxon>
        <taxon>Vitrella</taxon>
    </lineage>
</organism>